<evidence type="ECO:0000259" key="8">
    <source>
        <dbReference type="Pfam" id="PF13362"/>
    </source>
</evidence>
<evidence type="ECO:0000256" key="4">
    <source>
        <dbReference type="ARBA" id="ARBA00022695"/>
    </source>
</evidence>
<evidence type="ECO:0000256" key="5">
    <source>
        <dbReference type="ARBA" id="ARBA00022705"/>
    </source>
</evidence>
<feature type="domain" description="Toprim" evidence="8">
    <location>
        <begin position="285"/>
        <end position="383"/>
    </location>
</feature>
<keyword evidence="2" id="KW-0639">Primosome</keyword>
<dbReference type="Pfam" id="PF13362">
    <property type="entry name" value="Toprim_3"/>
    <property type="match status" value="1"/>
</dbReference>
<keyword evidence="5" id="KW-0235">DNA replication</keyword>
<keyword evidence="6" id="KW-0804">Transcription</keyword>
<organism evidence="10">
    <name type="scientific">uncultured Pleomorphomonas sp</name>
    <dbReference type="NCBI Taxonomy" id="442121"/>
    <lineage>
        <taxon>Bacteria</taxon>
        <taxon>Pseudomonadati</taxon>
        <taxon>Pseudomonadota</taxon>
        <taxon>Alphaproteobacteria</taxon>
        <taxon>Hyphomicrobiales</taxon>
        <taxon>Pleomorphomonadaceae</taxon>
        <taxon>Pleomorphomonas</taxon>
        <taxon>environmental samples</taxon>
    </lineage>
</organism>
<dbReference type="EMBL" id="FMJD01000003">
    <property type="protein sequence ID" value="SCM73432.1"/>
    <property type="molecule type" value="Genomic_DNA"/>
</dbReference>
<gene>
    <name evidence="10" type="ORF">KL86PLE_110065</name>
</gene>
<evidence type="ECO:0000259" key="9">
    <source>
        <dbReference type="Pfam" id="PF23639"/>
    </source>
</evidence>
<evidence type="ECO:0000256" key="6">
    <source>
        <dbReference type="ARBA" id="ARBA00023163"/>
    </source>
</evidence>
<feature type="coiled-coil region" evidence="7">
    <location>
        <begin position="112"/>
        <end position="146"/>
    </location>
</feature>
<keyword evidence="1" id="KW-0240">DNA-directed RNA polymerase</keyword>
<accession>A0A212L778</accession>
<keyword evidence="7" id="KW-0175">Coiled coil</keyword>
<keyword evidence="3" id="KW-0808">Transferase</keyword>
<reference evidence="10" key="1">
    <citation type="submission" date="2016-08" db="EMBL/GenBank/DDBJ databases">
        <authorList>
            <person name="Seilhamer J.J."/>
        </authorList>
    </citation>
    <scope>NUCLEOTIDE SEQUENCE</scope>
    <source>
        <strain evidence="10">86</strain>
    </source>
</reference>
<dbReference type="GO" id="GO:0006269">
    <property type="term" value="P:DNA replication, synthesis of primer"/>
    <property type="evidence" value="ECO:0007669"/>
    <property type="project" value="UniProtKB-KW"/>
</dbReference>
<evidence type="ECO:0000256" key="2">
    <source>
        <dbReference type="ARBA" id="ARBA00022515"/>
    </source>
</evidence>
<dbReference type="GO" id="GO:0008270">
    <property type="term" value="F:zinc ion binding"/>
    <property type="evidence" value="ECO:0007669"/>
    <property type="project" value="InterPro"/>
</dbReference>
<dbReference type="InterPro" id="IPR055570">
    <property type="entry name" value="DUF7146"/>
</dbReference>
<keyword evidence="4" id="KW-0548">Nucleotidyltransferase</keyword>
<evidence type="ECO:0000313" key="10">
    <source>
        <dbReference type="EMBL" id="SCM73432.1"/>
    </source>
</evidence>
<dbReference type="GO" id="GO:1990077">
    <property type="term" value="C:primosome complex"/>
    <property type="evidence" value="ECO:0007669"/>
    <property type="project" value="UniProtKB-KW"/>
</dbReference>
<dbReference type="InterPro" id="IPR006171">
    <property type="entry name" value="TOPRIM_dom"/>
</dbReference>
<dbReference type="GO" id="GO:0016779">
    <property type="term" value="F:nucleotidyltransferase activity"/>
    <property type="evidence" value="ECO:0007669"/>
    <property type="project" value="UniProtKB-KW"/>
</dbReference>
<dbReference type="RefSeq" id="WP_288199488.1">
    <property type="nucleotide sequence ID" value="NZ_LT608334.1"/>
</dbReference>
<feature type="domain" description="DUF7146" evidence="9">
    <location>
        <begin position="142"/>
        <end position="261"/>
    </location>
</feature>
<dbReference type="Pfam" id="PF23639">
    <property type="entry name" value="DUF7146"/>
    <property type="match status" value="1"/>
</dbReference>
<evidence type="ECO:0000256" key="7">
    <source>
        <dbReference type="SAM" id="Coils"/>
    </source>
</evidence>
<dbReference type="InterPro" id="IPR036977">
    <property type="entry name" value="DNA_primase_Znf_CHC2"/>
</dbReference>
<evidence type="ECO:0000256" key="3">
    <source>
        <dbReference type="ARBA" id="ARBA00022679"/>
    </source>
</evidence>
<evidence type="ECO:0000256" key="1">
    <source>
        <dbReference type="ARBA" id="ARBA00022478"/>
    </source>
</evidence>
<proteinExistence type="predicted"/>
<protein>
    <submittedName>
        <fullName evidence="10">Putative DNA primase</fullName>
    </submittedName>
</protein>
<dbReference type="Gene3D" id="3.90.580.10">
    <property type="entry name" value="Zinc finger, CHC2-type domain"/>
    <property type="match status" value="1"/>
</dbReference>
<dbReference type="SUPFAM" id="SSF57783">
    <property type="entry name" value="Zinc beta-ribbon"/>
    <property type="match status" value="1"/>
</dbReference>
<dbReference type="GO" id="GO:0003677">
    <property type="term" value="F:DNA binding"/>
    <property type="evidence" value="ECO:0007669"/>
    <property type="project" value="InterPro"/>
</dbReference>
<dbReference type="GO" id="GO:0000428">
    <property type="term" value="C:DNA-directed RNA polymerase complex"/>
    <property type="evidence" value="ECO:0007669"/>
    <property type="project" value="UniProtKB-KW"/>
</dbReference>
<dbReference type="AlphaFoldDB" id="A0A212L778"/>
<sequence length="398" mass="43860">MRGDDPEFDAWVDRARAGSFELAAQICGFKPAKGQEQRNDRAGPCPACGGTDRFAVRVDKRVFNCRHCGARGRDALSLALVGEAVSFVDACEQLTGEPRPSRTHDETPEAREARLERRRKAEAEALAAAEKQARQIEDARRRREESADYVWGDGADFLSTPVVGYFAHRGIRPLPHGVCNLRFAPDLAYWHDGRVLHRGLAMLGRIQGPDNRTIGVHRTWFDEIFSANRPKGRPDIVDPASGELLPTKKVLGSKHGGAIRLVRGLDWRGDAPTGFPGDMIPPVRLFLAEGIETLLSVYLALWCDRSPLLDRAAFWCGIDLGNLRNIKAPRPIGEVILLGDGDSDPDDTAAALDRAEESFIAQGCRVARLMADPGKDFNDMLRGEMAMPAAIRSEETYP</sequence>
<name>A0A212L778_9HYPH</name>